<name>G7KIF1_MEDTR</name>
<dbReference type="InterPro" id="IPR042197">
    <property type="entry name" value="Apaf_helical"/>
</dbReference>
<organism evidence="5 7">
    <name type="scientific">Medicago truncatula</name>
    <name type="common">Barrel medic</name>
    <name type="synonym">Medicago tribuloides</name>
    <dbReference type="NCBI Taxonomy" id="3880"/>
    <lineage>
        <taxon>Eukaryota</taxon>
        <taxon>Viridiplantae</taxon>
        <taxon>Streptophyta</taxon>
        <taxon>Embryophyta</taxon>
        <taxon>Tracheophyta</taxon>
        <taxon>Spermatophyta</taxon>
        <taxon>Magnoliopsida</taxon>
        <taxon>eudicotyledons</taxon>
        <taxon>Gunneridae</taxon>
        <taxon>Pentapetalae</taxon>
        <taxon>rosids</taxon>
        <taxon>fabids</taxon>
        <taxon>Fabales</taxon>
        <taxon>Fabaceae</taxon>
        <taxon>Papilionoideae</taxon>
        <taxon>50 kb inversion clade</taxon>
        <taxon>NPAAA clade</taxon>
        <taxon>Hologalegina</taxon>
        <taxon>IRL clade</taxon>
        <taxon>Trifolieae</taxon>
        <taxon>Medicago</taxon>
    </lineage>
</organism>
<dbReference type="Pfam" id="PF23282">
    <property type="entry name" value="WHD_ROQ1"/>
    <property type="match status" value="1"/>
</dbReference>
<reference evidence="5 7" key="2">
    <citation type="journal article" date="2014" name="BMC Genomics">
        <title>An improved genome release (version Mt4.0) for the model legume Medicago truncatula.</title>
        <authorList>
            <person name="Tang H."/>
            <person name="Krishnakumar V."/>
            <person name="Bidwell S."/>
            <person name="Rosen B."/>
            <person name="Chan A."/>
            <person name="Zhou S."/>
            <person name="Gentzbittel L."/>
            <person name="Childs K.L."/>
            <person name="Yandell M."/>
            <person name="Gundlach H."/>
            <person name="Mayer K.F."/>
            <person name="Schwartz D.C."/>
            <person name="Town C.D."/>
        </authorList>
    </citation>
    <scope>GENOME REANNOTATION</scope>
    <source>
        <strain evidence="6 7">cv. Jemalong A17</strain>
    </source>
</reference>
<keyword evidence="7" id="KW-1185">Reference proteome</keyword>
<dbReference type="Gene3D" id="1.10.8.430">
    <property type="entry name" value="Helical domain of apoptotic protease-activating factors"/>
    <property type="match status" value="1"/>
</dbReference>
<dbReference type="SMART" id="SM00255">
    <property type="entry name" value="TIR"/>
    <property type="match status" value="1"/>
</dbReference>
<dbReference type="GO" id="GO:0007165">
    <property type="term" value="P:signal transduction"/>
    <property type="evidence" value="ECO:0007669"/>
    <property type="project" value="InterPro"/>
</dbReference>
<dbReference type="PANTHER" id="PTHR11017:SF219">
    <property type="entry name" value="ARCHAEAL ATPASE"/>
    <property type="match status" value="1"/>
</dbReference>
<dbReference type="HOGENOM" id="CLU_001561_5_1_1"/>
<dbReference type="PANTHER" id="PTHR11017">
    <property type="entry name" value="LEUCINE-RICH REPEAT-CONTAINING PROTEIN"/>
    <property type="match status" value="1"/>
</dbReference>
<dbReference type="InterPro" id="IPR002182">
    <property type="entry name" value="NB-ARC"/>
</dbReference>
<dbReference type="InterPro" id="IPR058192">
    <property type="entry name" value="WHD_ROQ1-like"/>
</dbReference>
<feature type="domain" description="TIR" evidence="4">
    <location>
        <begin position="18"/>
        <end position="187"/>
    </location>
</feature>
<keyword evidence="3" id="KW-0520">NAD</keyword>
<evidence type="ECO:0000313" key="7">
    <source>
        <dbReference type="Proteomes" id="UP000002051"/>
    </source>
</evidence>
<dbReference type="Gene3D" id="3.40.50.10140">
    <property type="entry name" value="Toll/interleukin-1 receptor homology (TIR) domain"/>
    <property type="match status" value="1"/>
</dbReference>
<dbReference type="SUPFAM" id="SSF52200">
    <property type="entry name" value="Toll/Interleukin receptor TIR domain"/>
    <property type="match status" value="1"/>
</dbReference>
<dbReference type="STRING" id="3880.G7KIF1"/>
<accession>G7KIF1</accession>
<keyword evidence="2" id="KW-0677">Repeat</keyword>
<dbReference type="SUPFAM" id="SSF52058">
    <property type="entry name" value="L domain-like"/>
    <property type="match status" value="1"/>
</dbReference>
<dbReference type="InterPro" id="IPR000157">
    <property type="entry name" value="TIR_dom"/>
</dbReference>
<protein>
    <submittedName>
        <fullName evidence="5">Disease resistance protein (TIR-NBS-LRR class)</fullName>
    </submittedName>
</protein>
<dbReference type="Proteomes" id="UP000002051">
    <property type="component" value="Chromosome 6"/>
</dbReference>
<dbReference type="PROSITE" id="PS50104">
    <property type="entry name" value="TIR"/>
    <property type="match status" value="1"/>
</dbReference>
<dbReference type="FunFam" id="3.40.50.10140:FF:000007">
    <property type="entry name" value="Disease resistance protein (TIR-NBS-LRR class)"/>
    <property type="match status" value="1"/>
</dbReference>
<dbReference type="Gene3D" id="3.80.10.10">
    <property type="entry name" value="Ribonuclease Inhibitor"/>
    <property type="match status" value="1"/>
</dbReference>
<reference evidence="5 7" key="1">
    <citation type="journal article" date="2011" name="Nature">
        <title>The Medicago genome provides insight into the evolution of rhizobial symbioses.</title>
        <authorList>
            <person name="Young N.D."/>
            <person name="Debelle F."/>
            <person name="Oldroyd G.E."/>
            <person name="Geurts R."/>
            <person name="Cannon S.B."/>
            <person name="Udvardi M.K."/>
            <person name="Benedito V.A."/>
            <person name="Mayer K.F."/>
            <person name="Gouzy J."/>
            <person name="Schoof H."/>
            <person name="Van de Peer Y."/>
            <person name="Proost S."/>
            <person name="Cook D.R."/>
            <person name="Meyers B.C."/>
            <person name="Spannagl M."/>
            <person name="Cheung F."/>
            <person name="De Mita S."/>
            <person name="Krishnakumar V."/>
            <person name="Gundlach H."/>
            <person name="Zhou S."/>
            <person name="Mudge J."/>
            <person name="Bharti A.K."/>
            <person name="Murray J.D."/>
            <person name="Naoumkina M.A."/>
            <person name="Rosen B."/>
            <person name="Silverstein K.A."/>
            <person name="Tang H."/>
            <person name="Rombauts S."/>
            <person name="Zhao P.X."/>
            <person name="Zhou P."/>
            <person name="Barbe V."/>
            <person name="Bardou P."/>
            <person name="Bechner M."/>
            <person name="Bellec A."/>
            <person name="Berger A."/>
            <person name="Berges H."/>
            <person name="Bidwell S."/>
            <person name="Bisseling T."/>
            <person name="Choisne N."/>
            <person name="Couloux A."/>
            <person name="Denny R."/>
            <person name="Deshpande S."/>
            <person name="Dai X."/>
            <person name="Doyle J.J."/>
            <person name="Dudez A.M."/>
            <person name="Farmer A.D."/>
            <person name="Fouteau S."/>
            <person name="Franken C."/>
            <person name="Gibelin C."/>
            <person name="Gish J."/>
            <person name="Goldstein S."/>
            <person name="Gonzalez A.J."/>
            <person name="Green P.J."/>
            <person name="Hallab A."/>
            <person name="Hartog M."/>
            <person name="Hua A."/>
            <person name="Humphray S.J."/>
            <person name="Jeong D.H."/>
            <person name="Jing Y."/>
            <person name="Jocker A."/>
            <person name="Kenton S.M."/>
            <person name="Kim D.J."/>
            <person name="Klee K."/>
            <person name="Lai H."/>
            <person name="Lang C."/>
            <person name="Lin S."/>
            <person name="Macmil S.L."/>
            <person name="Magdelenat G."/>
            <person name="Matthews L."/>
            <person name="McCorrison J."/>
            <person name="Monaghan E.L."/>
            <person name="Mun J.H."/>
            <person name="Najar F.Z."/>
            <person name="Nicholson C."/>
            <person name="Noirot C."/>
            <person name="O'Bleness M."/>
            <person name="Paule C.R."/>
            <person name="Poulain J."/>
            <person name="Prion F."/>
            <person name="Qin B."/>
            <person name="Qu C."/>
            <person name="Retzel E.F."/>
            <person name="Riddle C."/>
            <person name="Sallet E."/>
            <person name="Samain S."/>
            <person name="Samson N."/>
            <person name="Sanders I."/>
            <person name="Saurat O."/>
            <person name="Scarpelli C."/>
            <person name="Schiex T."/>
            <person name="Segurens B."/>
            <person name="Severin A.J."/>
            <person name="Sherrier D.J."/>
            <person name="Shi R."/>
            <person name="Sims S."/>
            <person name="Singer S.R."/>
            <person name="Sinharoy S."/>
            <person name="Sterck L."/>
            <person name="Viollet A."/>
            <person name="Wang B.B."/>
            <person name="Wang K."/>
            <person name="Wang M."/>
            <person name="Wang X."/>
            <person name="Warfsmann J."/>
            <person name="Weissenbach J."/>
            <person name="White D.D."/>
            <person name="White J.D."/>
            <person name="Wiley G.B."/>
            <person name="Wincker P."/>
            <person name="Xing Y."/>
            <person name="Yang L."/>
            <person name="Yao Z."/>
            <person name="Ying F."/>
            <person name="Zhai J."/>
            <person name="Zhou L."/>
            <person name="Zuber A."/>
            <person name="Denarie J."/>
            <person name="Dixon R.A."/>
            <person name="May G.D."/>
            <person name="Schwartz D.C."/>
            <person name="Rogers J."/>
            <person name="Quetier F."/>
            <person name="Town C.D."/>
            <person name="Roe B.A."/>
        </authorList>
    </citation>
    <scope>NUCLEOTIDE SEQUENCE [LARGE SCALE GENOMIC DNA]</scope>
    <source>
        <strain evidence="5">A17</strain>
        <strain evidence="6 7">cv. Jemalong A17</strain>
    </source>
</reference>
<dbReference type="CDD" id="cd00009">
    <property type="entry name" value="AAA"/>
    <property type="match status" value="1"/>
</dbReference>
<dbReference type="InterPro" id="IPR027417">
    <property type="entry name" value="P-loop_NTPase"/>
</dbReference>
<dbReference type="SUPFAM" id="SSF52540">
    <property type="entry name" value="P-loop containing nucleoside triphosphate hydrolases"/>
    <property type="match status" value="1"/>
</dbReference>
<dbReference type="PaxDb" id="3880-AES76171"/>
<reference evidence="6" key="3">
    <citation type="submission" date="2015-04" db="UniProtKB">
        <authorList>
            <consortium name="EnsemblPlants"/>
        </authorList>
    </citation>
    <scope>IDENTIFICATION</scope>
    <source>
        <strain evidence="6">cv. Jemalong A17</strain>
    </source>
</reference>
<gene>
    <name evidence="5" type="ordered locus">MTR_6g072310</name>
</gene>
<dbReference type="GO" id="GO:0006952">
    <property type="term" value="P:defense response"/>
    <property type="evidence" value="ECO:0007669"/>
    <property type="project" value="InterPro"/>
</dbReference>
<dbReference type="InterPro" id="IPR035897">
    <property type="entry name" value="Toll_tir_struct_dom_sf"/>
</dbReference>
<evidence type="ECO:0000259" key="4">
    <source>
        <dbReference type="PROSITE" id="PS50104"/>
    </source>
</evidence>
<keyword evidence="1" id="KW-0433">Leucine-rich repeat</keyword>
<dbReference type="EMBL" id="CM001222">
    <property type="protein sequence ID" value="AES76171.1"/>
    <property type="molecule type" value="Genomic_DNA"/>
</dbReference>
<dbReference type="eggNOG" id="ENOG502SD6T">
    <property type="taxonomic scope" value="Eukaryota"/>
</dbReference>
<dbReference type="PRINTS" id="PR00364">
    <property type="entry name" value="DISEASERSIST"/>
</dbReference>
<dbReference type="Pfam" id="PF00931">
    <property type="entry name" value="NB-ARC"/>
    <property type="match status" value="1"/>
</dbReference>
<evidence type="ECO:0000256" key="1">
    <source>
        <dbReference type="ARBA" id="ARBA00022614"/>
    </source>
</evidence>
<sequence length="1196" mass="137321">MAMQSPSYSSSSLISYGFTYQVFLNFRGSDTRDGFTGHLYKALTDKGIHTFIDDCDLKRGDEITPSLIKAIEESRIFIPVFSINYASSKFCLDELVHIIHCYKTKGRLVLPVFYGVDPTQIRHQSGSYGEHLTKHEESFQNNKKNKERLHQWKLALTQAANLSGYHYSPGYEYKFIGKIVEDISNKINRVILHVAKYPVGLESRLEQVKLLLDKESDEGVHMVGLYGTGGLGKSTLAKAIYNFVADQFEGVCFLHNVRENSAHNNLKHLQKELLSKTVKVNIKFGHICEGIPIIKERLCRKKILLILDDVNQLDQLEALAGGLDWFGPGSRVIITTRDKHLLTCHGIERTYAVRGLYGTEALELLRWMAFKNNKVPPSYEDVLNRAVSYASGLPLVLEIVGSNLYGKSIEEWKGTLDGYEKIPNKKIHEILKVSYDALEEEQQSVFLDIACCFKGCRWEEFEDILRYHYGHCITHHLGVLAEKSLIYQNHGYLRLHDLIKDMGKEVVRQESRKEPGEQSRLWCQDEIVHVLKENTGTSKIEMIYMNFHSMESVIDQKGKAFKKMTKLKTLIIENGHFSKGLKYLPSSLRVLKWKGCLSESLSSSILSKKFQNMKVLTLNCCEYLTHIPDVSDLQNLEKFSFMFCKNLITIDDSIGHLNKLESLDAGCCSKLKRFPPLGLTSLKQLELSGCESLKNFPELLCKMRNIKHIFLSRTSIGELPSSFHNLSELRSLHIFGMFRFPKPNDKIYSVVFSNVDHLVLENCNLFDESLLIILKWCVNLKNLVLAKNNFKILPEFLSECHHLVEIIVDGCTSLEEIRGIPPNLKWLSALRCESLSSSSRRMLLSQKLHKAGCIEEILMPNGIEGIPDWFEHQIVRGDTISFWFRKNIPSITCIIVIPESVEIEKFNVFLNDKEITTMECLLYPKDISPGHSILFDMKLDENIYESFANKSELYGAFKNNEWNHVELIWKLYYWSDMEEDDWSDTEEGEKEMIILSSGVQMGIHVSWNGYDWSDTEVEKSNKEGEVRFTNPYSRKRKLDEYLFIYSNTLLSQFVPPLKKQRLVEVGVSKTEILQQHNLVALVSDMRDLVLTETKQKEHHATISQGIQLHPFSPETCSELGKFHKLGRILNECCYKKPSVVTCLCALSCDMSRDFSHHRICWLFERAVSNRIVANLQLQKPVLDVDKWLPESATDSR</sequence>
<dbReference type="AlphaFoldDB" id="G7KIF1"/>
<evidence type="ECO:0000313" key="6">
    <source>
        <dbReference type="EnsemblPlants" id="AES76171"/>
    </source>
</evidence>
<dbReference type="GO" id="GO:0043531">
    <property type="term" value="F:ADP binding"/>
    <property type="evidence" value="ECO:0007669"/>
    <property type="project" value="InterPro"/>
</dbReference>
<dbReference type="Gene3D" id="3.40.50.300">
    <property type="entry name" value="P-loop containing nucleotide triphosphate hydrolases"/>
    <property type="match status" value="1"/>
</dbReference>
<evidence type="ECO:0000256" key="2">
    <source>
        <dbReference type="ARBA" id="ARBA00022737"/>
    </source>
</evidence>
<evidence type="ECO:0000256" key="3">
    <source>
        <dbReference type="ARBA" id="ARBA00023027"/>
    </source>
</evidence>
<dbReference type="InterPro" id="IPR032675">
    <property type="entry name" value="LRR_dom_sf"/>
</dbReference>
<evidence type="ECO:0000313" key="5">
    <source>
        <dbReference type="EMBL" id="AES76171.1"/>
    </source>
</evidence>
<dbReference type="InterPro" id="IPR044974">
    <property type="entry name" value="Disease_R_plants"/>
</dbReference>
<dbReference type="Pfam" id="PF01582">
    <property type="entry name" value="TIR"/>
    <property type="match status" value="1"/>
</dbReference>
<proteinExistence type="predicted"/>
<dbReference type="EnsemblPlants" id="AES76171">
    <property type="protein sequence ID" value="AES76171"/>
    <property type="gene ID" value="MTR_6g072310"/>
</dbReference>